<sequence length="60" mass="6862">MGYLINAKKVITIENNASGQFANLIKRETGFDIPYKILKYDGRPFSVEEVTARVKEILEE</sequence>
<accession>A0A150IWL7</accession>
<dbReference type="AlphaFoldDB" id="A0A150IWL7"/>
<dbReference type="Gene3D" id="3.40.50.920">
    <property type="match status" value="1"/>
</dbReference>
<dbReference type="Proteomes" id="UP000075398">
    <property type="component" value="Unassembled WGS sequence"/>
</dbReference>
<comment type="caution">
    <text evidence="1">The sequence shown here is derived from an EMBL/GenBank/DDBJ whole genome shotgun (WGS) entry which is preliminary data.</text>
</comment>
<protein>
    <recommendedName>
        <fullName evidence="3">2-oxoglutarate synthase subunit KorA</fullName>
    </recommendedName>
</protein>
<proteinExistence type="predicted"/>
<evidence type="ECO:0008006" key="3">
    <source>
        <dbReference type="Google" id="ProtNLM"/>
    </source>
</evidence>
<name>A0A150IWL7_9EURY</name>
<dbReference type="STRING" id="1705564.APG08_00669"/>
<gene>
    <name evidence="1" type="ORF">AMQ22_01650</name>
</gene>
<dbReference type="SUPFAM" id="SSF52922">
    <property type="entry name" value="TK C-terminal domain-like"/>
    <property type="match status" value="1"/>
</dbReference>
<organism evidence="1 2">
    <name type="scientific">Candidatus Methanofastidiosum methylothiophilum</name>
    <dbReference type="NCBI Taxonomy" id="1705564"/>
    <lineage>
        <taxon>Archaea</taxon>
        <taxon>Methanobacteriati</taxon>
        <taxon>Methanobacteriota</taxon>
        <taxon>Stenosarchaea group</taxon>
        <taxon>Candidatus Methanofastidiosia</taxon>
        <taxon>Candidatus Methanofastidiosales</taxon>
        <taxon>Candidatus Methanofastidiosaceae</taxon>
        <taxon>Candidatus Methanofastidiosum</taxon>
    </lineage>
</organism>
<reference evidence="1 2" key="1">
    <citation type="journal article" date="2016" name="ISME J.">
        <title>Chasing the elusive Euryarchaeota class WSA2: genomes reveal a uniquely fastidious methyl-reducing methanogen.</title>
        <authorList>
            <person name="Nobu M.K."/>
            <person name="Narihiro T."/>
            <person name="Kuroda K."/>
            <person name="Mei R."/>
            <person name="Liu W.T."/>
        </authorList>
    </citation>
    <scope>NUCLEOTIDE SEQUENCE [LARGE SCALE GENOMIC DNA]</scope>
    <source>
        <strain evidence="1">U1lsi0528_Bin055</strain>
    </source>
</reference>
<dbReference type="PATRIC" id="fig|1705409.3.peg.1729"/>
<evidence type="ECO:0000313" key="1">
    <source>
        <dbReference type="EMBL" id="KYC49399.1"/>
    </source>
</evidence>
<evidence type="ECO:0000313" key="2">
    <source>
        <dbReference type="Proteomes" id="UP000075398"/>
    </source>
</evidence>
<dbReference type="InterPro" id="IPR009014">
    <property type="entry name" value="Transketo_C/PFOR_II"/>
</dbReference>
<dbReference type="EMBL" id="LNGC01000097">
    <property type="protein sequence ID" value="KYC49399.1"/>
    <property type="molecule type" value="Genomic_DNA"/>
</dbReference>